<evidence type="ECO:0000256" key="1">
    <source>
        <dbReference type="ARBA" id="ARBA00004370"/>
    </source>
</evidence>
<evidence type="ECO:0000313" key="9">
    <source>
        <dbReference type="EMBL" id="KAK4534178.1"/>
    </source>
</evidence>
<gene>
    <name evidence="9" type="ORF">CDCA_CDCA01G0203</name>
</gene>
<dbReference type="InterPro" id="IPR004329">
    <property type="entry name" value="CcmE"/>
</dbReference>
<accession>A0AAV9IPK5</accession>
<proteinExistence type="predicted"/>
<evidence type="ECO:0000256" key="6">
    <source>
        <dbReference type="ARBA" id="ARBA00022989"/>
    </source>
</evidence>
<protein>
    <recommendedName>
        <fullName evidence="11">Cytochrome c-type biogenesis protein CcmE</fullName>
    </recommendedName>
</protein>
<keyword evidence="6" id="KW-1133">Transmembrane helix</keyword>
<keyword evidence="3" id="KW-0812">Transmembrane</keyword>
<dbReference type="EMBL" id="JANCYW010000001">
    <property type="protein sequence ID" value="KAK4534178.1"/>
    <property type="molecule type" value="Genomic_DNA"/>
</dbReference>
<evidence type="ECO:0008006" key="11">
    <source>
        <dbReference type="Google" id="ProtNLM"/>
    </source>
</evidence>
<dbReference type="InterPro" id="IPR012340">
    <property type="entry name" value="NA-bd_OB-fold"/>
</dbReference>
<reference evidence="9 10" key="1">
    <citation type="submission" date="2022-07" db="EMBL/GenBank/DDBJ databases">
        <title>Genome-wide signatures of adaptation to extreme environments.</title>
        <authorList>
            <person name="Cho C.H."/>
            <person name="Yoon H.S."/>
        </authorList>
    </citation>
    <scope>NUCLEOTIDE SEQUENCE [LARGE SCALE GENOMIC DNA]</scope>
    <source>
        <strain evidence="9 10">DBV 063 E5</strain>
    </source>
</reference>
<evidence type="ECO:0000256" key="4">
    <source>
        <dbReference type="ARBA" id="ARBA00022723"/>
    </source>
</evidence>
<dbReference type="SUPFAM" id="SSF82093">
    <property type="entry name" value="Heme chaperone CcmE"/>
    <property type="match status" value="1"/>
</dbReference>
<dbReference type="Proteomes" id="UP001301350">
    <property type="component" value="Unassembled WGS sequence"/>
</dbReference>
<keyword evidence="5" id="KW-0201">Cytochrome c-type biogenesis</keyword>
<dbReference type="Gene3D" id="2.40.50.140">
    <property type="entry name" value="Nucleic acid-binding proteins"/>
    <property type="match status" value="1"/>
</dbReference>
<keyword evidence="8" id="KW-0472">Membrane</keyword>
<dbReference type="GO" id="GO:0020037">
    <property type="term" value="F:heme binding"/>
    <property type="evidence" value="ECO:0007669"/>
    <property type="project" value="InterPro"/>
</dbReference>
<keyword evidence="4" id="KW-0479">Metal-binding</keyword>
<evidence type="ECO:0000256" key="7">
    <source>
        <dbReference type="ARBA" id="ARBA00023004"/>
    </source>
</evidence>
<sequence length="142" mass="15881">MALRTIEDNLLFFMTPTQALTQSPPVEATRRFRLGGLVVEGSVRRLTHGKVEFDMTDLEHLVHVNFQGVLPDLFREGQSVVVEGYLVDTGDADADQLPQFKAVEVLAKHDENYMPAEVRRMVEANRAAQEQQTTSVDPARAS</sequence>
<dbReference type="GO" id="GO:0017003">
    <property type="term" value="P:protein-heme linkage"/>
    <property type="evidence" value="ECO:0007669"/>
    <property type="project" value="InterPro"/>
</dbReference>
<evidence type="ECO:0000256" key="5">
    <source>
        <dbReference type="ARBA" id="ARBA00022748"/>
    </source>
</evidence>
<dbReference type="PANTHER" id="PTHR34128">
    <property type="entry name" value="CYTOCHROME C-TYPE BIOGENESIS PROTEIN CCME HOMOLOG, MITOCHONDRIAL"/>
    <property type="match status" value="1"/>
</dbReference>
<dbReference type="GO" id="GO:0005886">
    <property type="term" value="C:plasma membrane"/>
    <property type="evidence" value="ECO:0007669"/>
    <property type="project" value="InterPro"/>
</dbReference>
<evidence type="ECO:0000256" key="3">
    <source>
        <dbReference type="ARBA" id="ARBA00022692"/>
    </source>
</evidence>
<dbReference type="Pfam" id="PF03100">
    <property type="entry name" value="CcmE"/>
    <property type="match status" value="1"/>
</dbReference>
<dbReference type="PANTHER" id="PTHR34128:SF2">
    <property type="entry name" value="CYTOCHROME C-TYPE BIOGENESIS PROTEIN CCME HOMOLOG, MITOCHONDRIAL"/>
    <property type="match status" value="1"/>
</dbReference>
<evidence type="ECO:0000313" key="10">
    <source>
        <dbReference type="Proteomes" id="UP001301350"/>
    </source>
</evidence>
<comment type="caution">
    <text evidence="9">The sequence shown here is derived from an EMBL/GenBank/DDBJ whole genome shotgun (WGS) entry which is preliminary data.</text>
</comment>
<keyword evidence="7" id="KW-0408">Iron</keyword>
<dbReference type="GO" id="GO:0017004">
    <property type="term" value="P:cytochrome complex assembly"/>
    <property type="evidence" value="ECO:0007669"/>
    <property type="project" value="UniProtKB-KW"/>
</dbReference>
<dbReference type="InterPro" id="IPR036127">
    <property type="entry name" value="CcmE-like_sf"/>
</dbReference>
<comment type="subcellular location">
    <subcellularLocation>
        <location evidence="1">Membrane</location>
    </subcellularLocation>
</comment>
<organism evidence="9 10">
    <name type="scientific">Cyanidium caldarium</name>
    <name type="common">Red alga</name>
    <dbReference type="NCBI Taxonomy" id="2771"/>
    <lineage>
        <taxon>Eukaryota</taxon>
        <taxon>Rhodophyta</taxon>
        <taxon>Bangiophyceae</taxon>
        <taxon>Cyanidiales</taxon>
        <taxon>Cyanidiaceae</taxon>
        <taxon>Cyanidium</taxon>
    </lineage>
</organism>
<keyword evidence="10" id="KW-1185">Reference proteome</keyword>
<dbReference type="AlphaFoldDB" id="A0AAV9IPK5"/>
<evidence type="ECO:0000256" key="2">
    <source>
        <dbReference type="ARBA" id="ARBA00022617"/>
    </source>
</evidence>
<evidence type="ECO:0000256" key="8">
    <source>
        <dbReference type="ARBA" id="ARBA00023136"/>
    </source>
</evidence>
<name>A0AAV9IPK5_CYACA</name>
<keyword evidence="2" id="KW-0349">Heme</keyword>
<dbReference type="GO" id="GO:0046872">
    <property type="term" value="F:metal ion binding"/>
    <property type="evidence" value="ECO:0007669"/>
    <property type="project" value="UniProtKB-KW"/>
</dbReference>